<dbReference type="PROSITE" id="PS00211">
    <property type="entry name" value="ABC_TRANSPORTER_1"/>
    <property type="match status" value="1"/>
</dbReference>
<evidence type="ECO:0000259" key="8">
    <source>
        <dbReference type="PROSITE" id="PS50893"/>
    </source>
</evidence>
<feature type="transmembrane region" description="Helical" evidence="7">
    <location>
        <begin position="20"/>
        <end position="45"/>
    </location>
</feature>
<keyword evidence="6 7" id="KW-0472">Membrane</keyword>
<keyword evidence="3" id="KW-0547">Nucleotide-binding</keyword>
<keyword evidence="2 7" id="KW-0812">Transmembrane</keyword>
<feature type="domain" description="ABC transmembrane type-1" evidence="9">
    <location>
        <begin position="23"/>
        <end position="298"/>
    </location>
</feature>
<evidence type="ECO:0000313" key="10">
    <source>
        <dbReference type="EMBL" id="MCQ4922613.1"/>
    </source>
</evidence>
<evidence type="ECO:0000256" key="7">
    <source>
        <dbReference type="SAM" id="Phobius"/>
    </source>
</evidence>
<sequence>MLYIKKSMALLDRYKIKYLLIKLTGILIKASALIEPYLVSVIVASIMQNNISLFKRYIILFAMYYMVFSIINYSLDKVSSKLMIRINNKVKEKILYSYFGYFQYSSTYNSAKLNNVFTSDYSSPLSYLDYLFGYSSEIIVLLSMLFILIKQNTWFIYTIVLVIPIIFINIHYSKKIKKYNKINFYYSDVILGIVKKVSNSIYEITSNEKIKNFIVNDFDNYIEDKISNVDKLNESKINLQYIMDSIMKINIFLFYILAGILVFKKRITPEIFIFLSFYIQKVLISLIGITNLIPTVQRYHVSLDRVFEVMETKNLFKDEEEKKQPLEYINKIEIKDGEFKIKDSYILKDVNMYLNKGEHILIGGENGSGKSSMIKLISLQYPLSCGEYLINDNSHKEYKASDIMECISISNQNPIVYPLSIRNNILYEADNGKYTLSEILEDFDLLEYIESLEEGIDTFIDENYNLSGGQKKKIEIIRCLSKNSSIYILDEPLANLDADFKNKFDYILNKYFSDKTVIMIEHGNYKSDFFDRYYKFKHESIEVQNG</sequence>
<evidence type="ECO:0000256" key="3">
    <source>
        <dbReference type="ARBA" id="ARBA00022741"/>
    </source>
</evidence>
<feature type="domain" description="ABC transporter" evidence="8">
    <location>
        <begin position="332"/>
        <end position="546"/>
    </location>
</feature>
<reference evidence="10 11" key="1">
    <citation type="submission" date="2022-06" db="EMBL/GenBank/DDBJ databases">
        <title>Isolation of gut microbiota from human fecal samples.</title>
        <authorList>
            <person name="Pamer E.G."/>
            <person name="Barat B."/>
            <person name="Waligurski E."/>
            <person name="Medina S."/>
            <person name="Paddock L."/>
            <person name="Mostad J."/>
        </authorList>
    </citation>
    <scope>NUCLEOTIDE SEQUENCE [LARGE SCALE GENOMIC DNA]</scope>
    <source>
        <strain evidence="10 11">DFI.7.95</strain>
    </source>
</reference>
<evidence type="ECO:0000256" key="6">
    <source>
        <dbReference type="ARBA" id="ARBA00023136"/>
    </source>
</evidence>
<feature type="transmembrane region" description="Helical" evidence="7">
    <location>
        <begin position="154"/>
        <end position="172"/>
    </location>
</feature>
<gene>
    <name evidence="10" type="ORF">NE686_05935</name>
</gene>
<evidence type="ECO:0000256" key="5">
    <source>
        <dbReference type="ARBA" id="ARBA00022989"/>
    </source>
</evidence>
<dbReference type="SMART" id="SM00382">
    <property type="entry name" value="AAA"/>
    <property type="match status" value="1"/>
</dbReference>
<dbReference type="Gene3D" id="1.20.1560.10">
    <property type="entry name" value="ABC transporter type 1, transmembrane domain"/>
    <property type="match status" value="1"/>
</dbReference>
<feature type="transmembrane region" description="Helical" evidence="7">
    <location>
        <begin position="57"/>
        <end position="75"/>
    </location>
</feature>
<dbReference type="InterPro" id="IPR027417">
    <property type="entry name" value="P-loop_NTPase"/>
</dbReference>
<dbReference type="InterPro" id="IPR017871">
    <property type="entry name" value="ABC_transporter-like_CS"/>
</dbReference>
<organism evidence="10 11">
    <name type="scientific">Tissierella carlieri</name>
    <dbReference type="NCBI Taxonomy" id="689904"/>
    <lineage>
        <taxon>Bacteria</taxon>
        <taxon>Bacillati</taxon>
        <taxon>Bacillota</taxon>
        <taxon>Tissierellia</taxon>
        <taxon>Tissierellales</taxon>
        <taxon>Tissierellaceae</taxon>
        <taxon>Tissierella</taxon>
    </lineage>
</organism>
<protein>
    <submittedName>
        <fullName evidence="10">ABC transporter ATP-binding protein/permease</fullName>
    </submittedName>
</protein>
<proteinExistence type="predicted"/>
<dbReference type="PANTHER" id="PTHR43394">
    <property type="entry name" value="ATP-DEPENDENT PERMEASE MDL1, MITOCHONDRIAL"/>
    <property type="match status" value="1"/>
</dbReference>
<dbReference type="PROSITE" id="PS50893">
    <property type="entry name" value="ABC_TRANSPORTER_2"/>
    <property type="match status" value="1"/>
</dbReference>
<dbReference type="PROSITE" id="PS50929">
    <property type="entry name" value="ABC_TM1F"/>
    <property type="match status" value="1"/>
</dbReference>
<dbReference type="PANTHER" id="PTHR43394:SF1">
    <property type="entry name" value="ATP-BINDING CASSETTE SUB-FAMILY B MEMBER 10, MITOCHONDRIAL"/>
    <property type="match status" value="1"/>
</dbReference>
<comment type="caution">
    <text evidence="10">The sequence shown here is derived from an EMBL/GenBank/DDBJ whole genome shotgun (WGS) entry which is preliminary data.</text>
</comment>
<feature type="transmembrane region" description="Helical" evidence="7">
    <location>
        <begin position="246"/>
        <end position="265"/>
    </location>
</feature>
<evidence type="ECO:0000256" key="2">
    <source>
        <dbReference type="ARBA" id="ARBA00022692"/>
    </source>
</evidence>
<keyword evidence="11" id="KW-1185">Reference proteome</keyword>
<dbReference type="Gene3D" id="3.40.50.300">
    <property type="entry name" value="P-loop containing nucleotide triphosphate hydrolases"/>
    <property type="match status" value="1"/>
</dbReference>
<evidence type="ECO:0000256" key="4">
    <source>
        <dbReference type="ARBA" id="ARBA00022840"/>
    </source>
</evidence>
<keyword evidence="4 10" id="KW-0067">ATP-binding</keyword>
<dbReference type="EMBL" id="JANGAC010000003">
    <property type="protein sequence ID" value="MCQ4922613.1"/>
    <property type="molecule type" value="Genomic_DNA"/>
</dbReference>
<dbReference type="GO" id="GO:0005524">
    <property type="term" value="F:ATP binding"/>
    <property type="evidence" value="ECO:0007669"/>
    <property type="project" value="UniProtKB-KW"/>
</dbReference>
<dbReference type="InterPro" id="IPR036640">
    <property type="entry name" value="ABC1_TM_sf"/>
</dbReference>
<keyword evidence="5 7" id="KW-1133">Transmembrane helix</keyword>
<dbReference type="RefSeq" id="WP_256310813.1">
    <property type="nucleotide sequence ID" value="NZ_JANGAC010000003.1"/>
</dbReference>
<feature type="transmembrane region" description="Helical" evidence="7">
    <location>
        <begin position="127"/>
        <end position="148"/>
    </location>
</feature>
<dbReference type="SUPFAM" id="SSF90123">
    <property type="entry name" value="ABC transporter transmembrane region"/>
    <property type="match status" value="1"/>
</dbReference>
<evidence type="ECO:0000313" key="11">
    <source>
        <dbReference type="Proteomes" id="UP001524478"/>
    </source>
</evidence>
<name>A0ABT1S814_9FIRM</name>
<dbReference type="InterPro" id="IPR003439">
    <property type="entry name" value="ABC_transporter-like_ATP-bd"/>
</dbReference>
<accession>A0ABT1S814</accession>
<evidence type="ECO:0000259" key="9">
    <source>
        <dbReference type="PROSITE" id="PS50929"/>
    </source>
</evidence>
<evidence type="ECO:0000256" key="1">
    <source>
        <dbReference type="ARBA" id="ARBA00004651"/>
    </source>
</evidence>
<dbReference type="Pfam" id="PF00005">
    <property type="entry name" value="ABC_tran"/>
    <property type="match status" value="1"/>
</dbReference>
<comment type="subcellular location">
    <subcellularLocation>
        <location evidence="1">Cell membrane</location>
        <topology evidence="1">Multi-pass membrane protein</topology>
    </subcellularLocation>
</comment>
<dbReference type="InterPro" id="IPR011527">
    <property type="entry name" value="ABC1_TM_dom"/>
</dbReference>
<dbReference type="SUPFAM" id="SSF52540">
    <property type="entry name" value="P-loop containing nucleoside triphosphate hydrolases"/>
    <property type="match status" value="1"/>
</dbReference>
<feature type="transmembrane region" description="Helical" evidence="7">
    <location>
        <begin position="271"/>
        <end position="293"/>
    </location>
</feature>
<dbReference type="Proteomes" id="UP001524478">
    <property type="component" value="Unassembled WGS sequence"/>
</dbReference>
<dbReference type="InterPro" id="IPR003593">
    <property type="entry name" value="AAA+_ATPase"/>
</dbReference>
<dbReference type="InterPro" id="IPR039421">
    <property type="entry name" value="Type_1_exporter"/>
</dbReference>